<feature type="domain" description="Thioredoxin" evidence="3">
    <location>
        <begin position="40"/>
        <end position="200"/>
    </location>
</feature>
<proteinExistence type="inferred from homology"/>
<dbReference type="CDD" id="cd02968">
    <property type="entry name" value="SCO"/>
    <property type="match status" value="1"/>
</dbReference>
<keyword evidence="2" id="KW-0186">Copper</keyword>
<dbReference type="SUPFAM" id="SSF52833">
    <property type="entry name" value="Thioredoxin-like"/>
    <property type="match status" value="1"/>
</dbReference>
<evidence type="ECO:0000313" key="4">
    <source>
        <dbReference type="EMBL" id="MDU0343319.1"/>
    </source>
</evidence>
<sequence>MPALNRRLILPLIVFLLGAVALAAAAFITFAPAGRQAGQSLASSVGGPFSLTTAEGKTLTDKDLRGAPFLVFFGFTHCPDICPTKLFEISEVLRAAGTKGEKLRALFISVDPERDTVETLKSYLGSFDPRIIGLTGDRAAIDAAIKAYRGYSKKVPLKDGDYTMDHTALVYLMDKNGGFIGAFNIERPPAEAAQEWLRHL</sequence>
<dbReference type="InterPro" id="IPR013766">
    <property type="entry name" value="Thioredoxin_domain"/>
</dbReference>
<dbReference type="PROSITE" id="PS51352">
    <property type="entry name" value="THIOREDOXIN_2"/>
    <property type="match status" value="1"/>
</dbReference>
<comment type="similarity">
    <text evidence="1">Belongs to the SCO1/2 family.</text>
</comment>
<dbReference type="Pfam" id="PF02630">
    <property type="entry name" value="SCO1-SenC"/>
    <property type="match status" value="1"/>
</dbReference>
<evidence type="ECO:0000313" key="5">
    <source>
        <dbReference type="Proteomes" id="UP001254257"/>
    </source>
</evidence>
<dbReference type="Proteomes" id="UP001254257">
    <property type="component" value="Unassembled WGS sequence"/>
</dbReference>
<dbReference type="PANTHER" id="PTHR12151:SF25">
    <property type="entry name" value="LINALOOL DEHYDRATASE_ISOMERASE DOMAIN-CONTAINING PROTEIN"/>
    <property type="match status" value="1"/>
</dbReference>
<evidence type="ECO:0000256" key="2">
    <source>
        <dbReference type="ARBA" id="ARBA00023008"/>
    </source>
</evidence>
<dbReference type="Gene3D" id="3.40.30.10">
    <property type="entry name" value="Glutaredoxin"/>
    <property type="match status" value="1"/>
</dbReference>
<organism evidence="4 5">
    <name type="scientific">Bosea rubneri</name>
    <dbReference type="NCBI Taxonomy" id="3075434"/>
    <lineage>
        <taxon>Bacteria</taxon>
        <taxon>Pseudomonadati</taxon>
        <taxon>Pseudomonadota</taxon>
        <taxon>Alphaproteobacteria</taxon>
        <taxon>Hyphomicrobiales</taxon>
        <taxon>Boseaceae</taxon>
        <taxon>Bosea</taxon>
    </lineage>
</organism>
<name>A0ABU3SEV9_9HYPH</name>
<gene>
    <name evidence="4" type="ORF">RKE40_25815</name>
</gene>
<evidence type="ECO:0000256" key="1">
    <source>
        <dbReference type="ARBA" id="ARBA00010996"/>
    </source>
</evidence>
<dbReference type="PANTHER" id="PTHR12151">
    <property type="entry name" value="ELECTRON TRANSPORT PROTIN SCO1/SENC FAMILY MEMBER"/>
    <property type="match status" value="1"/>
</dbReference>
<keyword evidence="5" id="KW-1185">Reference proteome</keyword>
<reference evidence="4 5" key="1">
    <citation type="submission" date="2023-09" db="EMBL/GenBank/DDBJ databases">
        <title>Whole genome shotgun sequencing (WGS) of Bosea sp. ZW T0_25, isolated from stored onions (Allium cepa).</title>
        <authorList>
            <person name="Stoll D.A."/>
            <person name="Huch M."/>
        </authorList>
    </citation>
    <scope>NUCLEOTIDE SEQUENCE [LARGE SCALE GENOMIC DNA]</scope>
    <source>
        <strain evidence="4 5">ZW T0_25</strain>
    </source>
</reference>
<evidence type="ECO:0000259" key="3">
    <source>
        <dbReference type="PROSITE" id="PS51352"/>
    </source>
</evidence>
<dbReference type="InterPro" id="IPR036249">
    <property type="entry name" value="Thioredoxin-like_sf"/>
</dbReference>
<accession>A0ABU3SEV9</accession>
<protein>
    <submittedName>
        <fullName evidence="4">SCO family protein</fullName>
    </submittedName>
</protein>
<dbReference type="InterPro" id="IPR003782">
    <property type="entry name" value="SCO1/SenC"/>
</dbReference>
<comment type="caution">
    <text evidence="4">The sequence shown here is derived from an EMBL/GenBank/DDBJ whole genome shotgun (WGS) entry which is preliminary data.</text>
</comment>
<dbReference type="EMBL" id="JAWDID010000065">
    <property type="protein sequence ID" value="MDU0343319.1"/>
    <property type="molecule type" value="Genomic_DNA"/>
</dbReference>